<proteinExistence type="predicted"/>
<organism evidence="1 3">
    <name type="scientific">Lachnospira eligens</name>
    <dbReference type="NCBI Taxonomy" id="39485"/>
    <lineage>
        <taxon>Bacteria</taxon>
        <taxon>Bacillati</taxon>
        <taxon>Bacillota</taxon>
        <taxon>Clostridia</taxon>
        <taxon>Lachnospirales</taxon>
        <taxon>Lachnospiraceae</taxon>
        <taxon>Lachnospira</taxon>
    </lineage>
</organism>
<reference evidence="1 3" key="1">
    <citation type="submission" date="2015-09" db="EMBL/GenBank/DDBJ databases">
        <authorList>
            <consortium name="Pathogen Informatics"/>
        </authorList>
    </citation>
    <scope>NUCLEOTIDE SEQUENCE [LARGE SCALE GENOMIC DNA]</scope>
    <source>
        <strain evidence="1 3">2789STDY5834875</strain>
    </source>
</reference>
<evidence type="ECO:0000313" key="3">
    <source>
        <dbReference type="Proteomes" id="UP000095621"/>
    </source>
</evidence>
<dbReference type="RefSeq" id="WP_055215177.1">
    <property type="nucleotide sequence ID" value="NZ_CZBU01000002.1"/>
</dbReference>
<protein>
    <submittedName>
        <fullName evidence="1">Uncharacterized protein</fullName>
    </submittedName>
</protein>
<evidence type="ECO:0000313" key="4">
    <source>
        <dbReference type="Proteomes" id="UP000285844"/>
    </source>
</evidence>
<gene>
    <name evidence="2" type="ORF">DW858_07720</name>
    <name evidence="1" type="ORF">ERS852490_01096</name>
</gene>
<dbReference type="AlphaFoldDB" id="A0A174YXP2"/>
<dbReference type="EMBL" id="CZBU01000002">
    <property type="protein sequence ID" value="CUQ76511.1"/>
    <property type="molecule type" value="Genomic_DNA"/>
</dbReference>
<evidence type="ECO:0000313" key="2">
    <source>
        <dbReference type="EMBL" id="RHC13210.1"/>
    </source>
</evidence>
<accession>A0A174YXP2</accession>
<dbReference type="EMBL" id="QSHM01000007">
    <property type="protein sequence ID" value="RHC13210.1"/>
    <property type="molecule type" value="Genomic_DNA"/>
</dbReference>
<dbReference type="Proteomes" id="UP000285844">
    <property type="component" value="Unassembled WGS sequence"/>
</dbReference>
<reference evidence="2 4" key="2">
    <citation type="submission" date="2018-08" db="EMBL/GenBank/DDBJ databases">
        <title>A genome reference for cultivated species of the human gut microbiota.</title>
        <authorList>
            <person name="Zou Y."/>
            <person name="Xue W."/>
            <person name="Luo G."/>
        </authorList>
    </citation>
    <scope>NUCLEOTIDE SEQUENCE [LARGE SCALE GENOMIC DNA]</scope>
    <source>
        <strain evidence="2 4">AM37-3BH</strain>
    </source>
</reference>
<dbReference type="Proteomes" id="UP000095621">
    <property type="component" value="Unassembled WGS sequence"/>
</dbReference>
<dbReference type="OrthoDB" id="9822082at2"/>
<name>A0A174YXP2_9FIRM</name>
<evidence type="ECO:0000313" key="1">
    <source>
        <dbReference type="EMBL" id="CUQ76511.1"/>
    </source>
</evidence>
<sequence>MGKSFYNMNGEKLECKVESELSLSQKTGFIMEVAGMVVSPTVGYATVLRKPIFNYCLVKYYTDINIFEGDEFSLDKLEIFMKDNTELLNDIAKSIPRDEYNELEHACDEAIDYRKHSYNGYSDEISELLQVVRELVLKPDRLDEFMESVTNAVNSFANIDAIDKETLDKLVNVLPVIEKATINAGSIDVNGIVKSMVKDREEKENNVVSIDDRKEE</sequence>